<reference evidence="1" key="1">
    <citation type="submission" date="2012-11" db="EMBL/GenBank/DDBJ databases">
        <title>The Vampirome: Transcriptome and Proteome Analysis of the Submandibular and Accessory Glands of the Vampire Bat and Vector of Human Rabies, Desmodus rotundus.</title>
        <authorList>
            <person name="Francischetti I.M.B."/>
            <person name="Assumpcao T.C.F."/>
            <person name="Ma D."/>
            <person name="Vicente E.C."/>
            <person name="Ribeiro J.M.C."/>
        </authorList>
    </citation>
    <scope>NUCLEOTIDE SEQUENCE</scope>
    <source>
        <tissue evidence="1">Salivary gland</tissue>
    </source>
</reference>
<organism evidence="1">
    <name type="scientific">Desmodus rotundus</name>
    <name type="common">Vampire bat</name>
    <dbReference type="NCBI Taxonomy" id="9430"/>
    <lineage>
        <taxon>Eukaryota</taxon>
        <taxon>Metazoa</taxon>
        <taxon>Chordata</taxon>
        <taxon>Craniata</taxon>
        <taxon>Vertebrata</taxon>
        <taxon>Euteleostomi</taxon>
        <taxon>Mammalia</taxon>
        <taxon>Eutheria</taxon>
        <taxon>Laurasiatheria</taxon>
        <taxon>Chiroptera</taxon>
        <taxon>Yangochiroptera</taxon>
        <taxon>Phyllostomidae</taxon>
        <taxon>Desmodontinae</taxon>
        <taxon>Desmodus</taxon>
    </lineage>
</organism>
<accession>K9IR61</accession>
<dbReference type="AlphaFoldDB" id="K9IR61"/>
<protein>
    <submittedName>
        <fullName evidence="1">Uncharacterized protein</fullName>
    </submittedName>
</protein>
<sequence length="86" mass="9324">PCRGPSFPGKSEKAAVCVSAGPEKRYPQRSLGARHVPGILPNPINSPSSLAPGIWPGWRQGTWKMRQWCQDKADLQRLCGQSARGG</sequence>
<name>K9IR61_DESRO</name>
<evidence type="ECO:0000313" key="1">
    <source>
        <dbReference type="EMBL" id="JAA50387.1"/>
    </source>
</evidence>
<feature type="non-terminal residue" evidence="1">
    <location>
        <position position="1"/>
    </location>
</feature>
<dbReference type="EMBL" id="GABZ01003138">
    <property type="protein sequence ID" value="JAA50387.1"/>
    <property type="molecule type" value="mRNA"/>
</dbReference>
<proteinExistence type="evidence at transcript level"/>